<name>A0A0N4ZLY0_PARTI</name>
<evidence type="ECO:0000313" key="1">
    <source>
        <dbReference type="Proteomes" id="UP000038045"/>
    </source>
</evidence>
<protein>
    <submittedName>
        <fullName evidence="2">Multi-drug resistance associated protein 2</fullName>
    </submittedName>
</protein>
<accession>A0A0N4ZLY0</accession>
<reference evidence="2" key="1">
    <citation type="submission" date="2017-02" db="UniProtKB">
        <authorList>
            <consortium name="WormBaseParasite"/>
        </authorList>
    </citation>
    <scope>IDENTIFICATION</scope>
</reference>
<dbReference type="AlphaFoldDB" id="A0A0N4ZLY0"/>
<proteinExistence type="predicted"/>
<sequence length="107" mass="12358">VCENEEEKILPTDGNFTIKTEFDKINNEKNNEGNNQEKEVIKYDLLISYECCDKKINYRYDVTDHVKKLKSNTQGQDPTVHNLGKIDVVCSEKKSNLNSDDGDYYST</sequence>
<organism evidence="1 2">
    <name type="scientific">Parastrongyloides trichosuri</name>
    <name type="common">Possum-specific nematode worm</name>
    <dbReference type="NCBI Taxonomy" id="131310"/>
    <lineage>
        <taxon>Eukaryota</taxon>
        <taxon>Metazoa</taxon>
        <taxon>Ecdysozoa</taxon>
        <taxon>Nematoda</taxon>
        <taxon>Chromadorea</taxon>
        <taxon>Rhabditida</taxon>
        <taxon>Tylenchina</taxon>
        <taxon>Panagrolaimomorpha</taxon>
        <taxon>Strongyloidoidea</taxon>
        <taxon>Strongyloididae</taxon>
        <taxon>Parastrongyloides</taxon>
    </lineage>
</organism>
<dbReference type="Proteomes" id="UP000038045">
    <property type="component" value="Unplaced"/>
</dbReference>
<dbReference type="WBParaSite" id="PTRK_0000951900.1">
    <property type="protein sequence ID" value="PTRK_0000951900.1"/>
    <property type="gene ID" value="PTRK_0000951900"/>
</dbReference>
<keyword evidence="1" id="KW-1185">Reference proteome</keyword>
<evidence type="ECO:0000313" key="2">
    <source>
        <dbReference type="WBParaSite" id="PTRK_0000951900.1"/>
    </source>
</evidence>